<evidence type="ECO:0000256" key="6">
    <source>
        <dbReference type="ARBA" id="ARBA00022989"/>
    </source>
</evidence>
<feature type="transmembrane region" description="Helical" evidence="8">
    <location>
        <begin position="53"/>
        <end position="73"/>
    </location>
</feature>
<reference evidence="9 10" key="1">
    <citation type="submission" date="2018-08" db="EMBL/GenBank/DDBJ databases">
        <title>A genome reference for cultivated species of the human gut microbiota.</title>
        <authorList>
            <person name="Zou Y."/>
            <person name="Xue W."/>
            <person name="Luo G."/>
        </authorList>
    </citation>
    <scope>NUCLEOTIDE SEQUENCE [LARGE SCALE GENOMIC DNA]</scope>
    <source>
        <strain evidence="9 10">AM25-1</strain>
    </source>
</reference>
<keyword evidence="3" id="KW-0813">Transport</keyword>
<dbReference type="PANTHER" id="PTHR42810:SF4">
    <property type="entry name" value="URIC ACID TRANSPORTER UACT"/>
    <property type="match status" value="1"/>
</dbReference>
<dbReference type="NCBIfam" id="TIGR00801">
    <property type="entry name" value="ncs2"/>
    <property type="match status" value="1"/>
</dbReference>
<keyword evidence="7 8" id="KW-0472">Membrane</keyword>
<dbReference type="RefSeq" id="WP_005886297.1">
    <property type="nucleotide sequence ID" value="NZ_CABMMQ010000002.1"/>
</dbReference>
<keyword evidence="4" id="KW-1003">Cell membrane</keyword>
<dbReference type="NCBIfam" id="NF037981">
    <property type="entry name" value="NCS2_1"/>
    <property type="match status" value="1"/>
</dbReference>
<feature type="transmembrane region" description="Helical" evidence="8">
    <location>
        <begin position="140"/>
        <end position="162"/>
    </location>
</feature>
<dbReference type="PANTHER" id="PTHR42810">
    <property type="entry name" value="PURINE PERMEASE C1399.01C-RELATED"/>
    <property type="match status" value="1"/>
</dbReference>
<feature type="transmembrane region" description="Helical" evidence="8">
    <location>
        <begin position="354"/>
        <end position="373"/>
    </location>
</feature>
<dbReference type="InterPro" id="IPR017588">
    <property type="entry name" value="UacT-like"/>
</dbReference>
<dbReference type="Pfam" id="PF00860">
    <property type="entry name" value="Xan_ur_permease"/>
    <property type="match status" value="1"/>
</dbReference>
<feature type="transmembrane region" description="Helical" evidence="8">
    <location>
        <begin position="315"/>
        <end position="342"/>
    </location>
</feature>
<keyword evidence="6 8" id="KW-1133">Transmembrane helix</keyword>
<feature type="transmembrane region" description="Helical" evidence="8">
    <location>
        <begin position="242"/>
        <end position="261"/>
    </location>
</feature>
<feature type="transmembrane region" description="Helical" evidence="8">
    <location>
        <begin position="85"/>
        <end position="104"/>
    </location>
</feature>
<evidence type="ECO:0000313" key="10">
    <source>
        <dbReference type="Proteomes" id="UP000284676"/>
    </source>
</evidence>
<dbReference type="NCBIfam" id="TIGR03173">
    <property type="entry name" value="pbuX"/>
    <property type="match status" value="1"/>
</dbReference>
<sequence length="443" mass="46176">MDATTNKVEKVDQMLPIGDLVLLGIQHIAAMCAGAMAVPIILGNILGLDSVQINHLVSASFMMAGLGTLIQTLGIKNFIGSRLPMVEGVSFAGVGALSAIGLTYSSTDPLTGLQIMFGATLVSGLFCFLMAPVFGKLLKFFPPLVSGTVVTCMGLSLIPVAIRWAGGVPGTPSFGNFQNISLALITLIIIVVIQKLSKGFLGNIAILIGIVLGTLIAIFMGVADFSSVATADFVNINTPLKYGIKFDITAILSLFLVQLVIMTDATGNQLNLSNICGVDEKDAKRLAAGLRGHGLSSMLAGIFNTFPHSLFGQNVGIAAITGVASRFVGTAAGVILLLISFFPKVTAVFTSIPSPVLGGAGIIMFGIVAANGIKRLGEVNYVGNKNLMIVATSIGVALIPIAVPEFFKFFPAWGKILFQSAVTLGCLTVLILNVVFNELGKKK</sequence>
<dbReference type="Proteomes" id="UP000284676">
    <property type="component" value="Unassembled WGS sequence"/>
</dbReference>
<dbReference type="InterPro" id="IPR006042">
    <property type="entry name" value="Xan_ur_permease"/>
</dbReference>
<feature type="transmembrane region" description="Helical" evidence="8">
    <location>
        <begin position="174"/>
        <end position="193"/>
    </location>
</feature>
<feature type="transmembrane region" description="Helical" evidence="8">
    <location>
        <begin position="110"/>
        <end position="133"/>
    </location>
</feature>
<evidence type="ECO:0000256" key="4">
    <source>
        <dbReference type="ARBA" id="ARBA00022475"/>
    </source>
</evidence>
<evidence type="ECO:0000256" key="7">
    <source>
        <dbReference type="ARBA" id="ARBA00023136"/>
    </source>
</evidence>
<comment type="similarity">
    <text evidence="2">Belongs to the nucleobase:cation symporter-2 (NCS2) (TC 2.A.40) family.</text>
</comment>
<evidence type="ECO:0000256" key="8">
    <source>
        <dbReference type="SAM" id="Phobius"/>
    </source>
</evidence>
<dbReference type="AlphaFoldDB" id="A0A414PNM8"/>
<evidence type="ECO:0000256" key="1">
    <source>
        <dbReference type="ARBA" id="ARBA00004651"/>
    </source>
</evidence>
<proteinExistence type="inferred from homology"/>
<dbReference type="InterPro" id="IPR006043">
    <property type="entry name" value="NCS2"/>
</dbReference>
<dbReference type="GO" id="GO:0005886">
    <property type="term" value="C:plasma membrane"/>
    <property type="evidence" value="ECO:0007669"/>
    <property type="project" value="UniProtKB-SubCell"/>
</dbReference>
<evidence type="ECO:0000256" key="3">
    <source>
        <dbReference type="ARBA" id="ARBA00022448"/>
    </source>
</evidence>
<keyword evidence="5 8" id="KW-0812">Transmembrane</keyword>
<gene>
    <name evidence="9" type="ORF">DW663_11465</name>
</gene>
<feature type="transmembrane region" description="Helical" evidence="8">
    <location>
        <begin position="385"/>
        <end position="404"/>
    </location>
</feature>
<comment type="subcellular location">
    <subcellularLocation>
        <location evidence="1">Cell membrane</location>
        <topology evidence="1">Multi-pass membrane protein</topology>
    </subcellularLocation>
</comment>
<dbReference type="GO" id="GO:0042907">
    <property type="term" value="F:xanthine transmembrane transporter activity"/>
    <property type="evidence" value="ECO:0007669"/>
    <property type="project" value="TreeGrafter"/>
</dbReference>
<comment type="caution">
    <text evidence="9">The sequence shown here is derived from an EMBL/GenBank/DDBJ whole genome shotgun (WGS) entry which is preliminary data.</text>
</comment>
<accession>A0A414PNM8</accession>
<feature type="transmembrane region" description="Helical" evidence="8">
    <location>
        <begin position="416"/>
        <end position="436"/>
    </location>
</feature>
<dbReference type="GeneID" id="62761935"/>
<protein>
    <submittedName>
        <fullName evidence="9">Purine permease</fullName>
    </submittedName>
</protein>
<dbReference type="PROSITE" id="PS01116">
    <property type="entry name" value="XANTH_URACIL_PERMASE"/>
    <property type="match status" value="1"/>
</dbReference>
<evidence type="ECO:0000313" key="9">
    <source>
        <dbReference type="EMBL" id="RHF70063.1"/>
    </source>
</evidence>
<evidence type="ECO:0000256" key="5">
    <source>
        <dbReference type="ARBA" id="ARBA00022692"/>
    </source>
</evidence>
<name>A0A414PNM8_FUSMR</name>
<evidence type="ECO:0000256" key="2">
    <source>
        <dbReference type="ARBA" id="ARBA00008821"/>
    </source>
</evidence>
<dbReference type="EMBL" id="QRHL01000031">
    <property type="protein sequence ID" value="RHF70063.1"/>
    <property type="molecule type" value="Genomic_DNA"/>
</dbReference>
<feature type="transmembrane region" description="Helical" evidence="8">
    <location>
        <begin position="20"/>
        <end position="41"/>
    </location>
</feature>
<feature type="transmembrane region" description="Helical" evidence="8">
    <location>
        <begin position="200"/>
        <end position="222"/>
    </location>
</feature>
<organism evidence="9 10">
    <name type="scientific">Fusobacterium mortiferum</name>
    <dbReference type="NCBI Taxonomy" id="850"/>
    <lineage>
        <taxon>Bacteria</taxon>
        <taxon>Fusobacteriati</taxon>
        <taxon>Fusobacteriota</taxon>
        <taxon>Fusobacteriia</taxon>
        <taxon>Fusobacteriales</taxon>
        <taxon>Fusobacteriaceae</taxon>
        <taxon>Fusobacterium</taxon>
    </lineage>
</organism>